<dbReference type="EMBL" id="BLXT01007666">
    <property type="protein sequence ID" value="GFO41095.1"/>
    <property type="molecule type" value="Genomic_DNA"/>
</dbReference>
<protein>
    <submittedName>
        <fullName evidence="1">Uncharacterized protein</fullName>
    </submittedName>
</protein>
<accession>A0AAV4DAH6</accession>
<dbReference type="AlphaFoldDB" id="A0AAV4DAH6"/>
<comment type="caution">
    <text evidence="1">The sequence shown here is derived from an EMBL/GenBank/DDBJ whole genome shotgun (WGS) entry which is preliminary data.</text>
</comment>
<evidence type="ECO:0000313" key="2">
    <source>
        <dbReference type="Proteomes" id="UP000735302"/>
    </source>
</evidence>
<dbReference type="Proteomes" id="UP000735302">
    <property type="component" value="Unassembled WGS sequence"/>
</dbReference>
<reference evidence="1 2" key="1">
    <citation type="journal article" date="2021" name="Elife">
        <title>Chloroplast acquisition without the gene transfer in kleptoplastic sea slugs, Plakobranchus ocellatus.</title>
        <authorList>
            <person name="Maeda T."/>
            <person name="Takahashi S."/>
            <person name="Yoshida T."/>
            <person name="Shimamura S."/>
            <person name="Takaki Y."/>
            <person name="Nagai Y."/>
            <person name="Toyoda A."/>
            <person name="Suzuki Y."/>
            <person name="Arimoto A."/>
            <person name="Ishii H."/>
            <person name="Satoh N."/>
            <person name="Nishiyama T."/>
            <person name="Hasebe M."/>
            <person name="Maruyama T."/>
            <person name="Minagawa J."/>
            <person name="Obokata J."/>
            <person name="Shigenobu S."/>
        </authorList>
    </citation>
    <scope>NUCLEOTIDE SEQUENCE [LARGE SCALE GENOMIC DNA]</scope>
</reference>
<name>A0AAV4DAH6_9GAST</name>
<evidence type="ECO:0000313" key="1">
    <source>
        <dbReference type="EMBL" id="GFO41095.1"/>
    </source>
</evidence>
<sequence>MRGNLMVPFPFSNRATDVRPGCKTQRIAPTLRQVADLLCARTKERDYLKTCIVGDVNSCLQCGPTLTRRLLQDASPLGWVFSKSLAAILTQIQHHVSKDRLVRLKPIIFKEIGVWQEDLLYYAND</sequence>
<organism evidence="1 2">
    <name type="scientific">Plakobranchus ocellatus</name>
    <dbReference type="NCBI Taxonomy" id="259542"/>
    <lineage>
        <taxon>Eukaryota</taxon>
        <taxon>Metazoa</taxon>
        <taxon>Spiralia</taxon>
        <taxon>Lophotrochozoa</taxon>
        <taxon>Mollusca</taxon>
        <taxon>Gastropoda</taxon>
        <taxon>Heterobranchia</taxon>
        <taxon>Euthyneura</taxon>
        <taxon>Panpulmonata</taxon>
        <taxon>Sacoglossa</taxon>
        <taxon>Placobranchoidea</taxon>
        <taxon>Plakobranchidae</taxon>
        <taxon>Plakobranchus</taxon>
    </lineage>
</organism>
<proteinExistence type="predicted"/>
<keyword evidence="2" id="KW-1185">Reference proteome</keyword>
<gene>
    <name evidence="1" type="ORF">PoB_006760000</name>
</gene>